<feature type="transmembrane region" description="Helical" evidence="1">
    <location>
        <begin position="36"/>
        <end position="53"/>
    </location>
</feature>
<name>A0A2T5YSM9_9BACT</name>
<evidence type="ECO:0000256" key="1">
    <source>
        <dbReference type="SAM" id="Phobius"/>
    </source>
</evidence>
<accession>A0A2T5YSM9</accession>
<dbReference type="EMBL" id="QBKI01000001">
    <property type="protein sequence ID" value="PTX22281.1"/>
    <property type="molecule type" value="Genomic_DNA"/>
</dbReference>
<dbReference type="OrthoDB" id="851295at2"/>
<protein>
    <recommendedName>
        <fullName evidence="4">YcxB-like protein</fullName>
    </recommendedName>
</protein>
<evidence type="ECO:0000313" key="3">
    <source>
        <dbReference type="Proteomes" id="UP000244225"/>
    </source>
</evidence>
<keyword evidence="3" id="KW-1185">Reference proteome</keyword>
<organism evidence="2 3">
    <name type="scientific">Pontibacter mucosus</name>
    <dbReference type="NCBI Taxonomy" id="1649266"/>
    <lineage>
        <taxon>Bacteria</taxon>
        <taxon>Pseudomonadati</taxon>
        <taxon>Bacteroidota</taxon>
        <taxon>Cytophagia</taxon>
        <taxon>Cytophagales</taxon>
        <taxon>Hymenobacteraceae</taxon>
        <taxon>Pontibacter</taxon>
    </lineage>
</organism>
<keyword evidence="1" id="KW-0472">Membrane</keyword>
<comment type="caution">
    <text evidence="2">The sequence shown here is derived from an EMBL/GenBank/DDBJ whole genome shotgun (WGS) entry which is preliminary data.</text>
</comment>
<keyword evidence="1" id="KW-1133">Transmembrane helix</keyword>
<proteinExistence type="predicted"/>
<gene>
    <name evidence="2" type="ORF">C8N40_101103</name>
</gene>
<evidence type="ECO:0008006" key="4">
    <source>
        <dbReference type="Google" id="ProtNLM"/>
    </source>
</evidence>
<sequence length="180" mass="20874">MEPVPIHTTFEETYRQLLFIDDLIVSATRKRNLKRAVIFLVLTLVSVLLFFFTEHNFGALGFITLPLWWAGFGLYLLYLRWKTYKRRTSALRQLAENSLQENASGLSLSFTAENISVTRQEEITTVGWKDFRAYLEEEHTIYLFQDHPYLAWSFSAKEIGAPALAGLKEIARQKLPLLKL</sequence>
<keyword evidence="1" id="KW-0812">Transmembrane</keyword>
<evidence type="ECO:0000313" key="2">
    <source>
        <dbReference type="EMBL" id="PTX22281.1"/>
    </source>
</evidence>
<dbReference type="RefSeq" id="WP_108209866.1">
    <property type="nucleotide sequence ID" value="NZ_QBKI01000001.1"/>
</dbReference>
<reference evidence="2 3" key="1">
    <citation type="submission" date="2018-04" db="EMBL/GenBank/DDBJ databases">
        <title>Genomic Encyclopedia of Archaeal and Bacterial Type Strains, Phase II (KMG-II): from individual species to whole genera.</title>
        <authorList>
            <person name="Goeker M."/>
        </authorList>
    </citation>
    <scope>NUCLEOTIDE SEQUENCE [LARGE SCALE GENOMIC DNA]</scope>
    <source>
        <strain evidence="2 3">DSM 100162</strain>
    </source>
</reference>
<feature type="transmembrane region" description="Helical" evidence="1">
    <location>
        <begin position="59"/>
        <end position="79"/>
    </location>
</feature>
<dbReference type="Proteomes" id="UP000244225">
    <property type="component" value="Unassembled WGS sequence"/>
</dbReference>
<dbReference type="AlphaFoldDB" id="A0A2T5YSM9"/>